<dbReference type="OrthoDB" id="5574284at2"/>
<dbReference type="AlphaFoldDB" id="A0A1I2T4B6"/>
<organism evidence="2 3">
    <name type="scientific">Algoriphagus hitonicola</name>
    <dbReference type="NCBI Taxonomy" id="435880"/>
    <lineage>
        <taxon>Bacteria</taxon>
        <taxon>Pseudomonadati</taxon>
        <taxon>Bacteroidota</taxon>
        <taxon>Cytophagia</taxon>
        <taxon>Cytophagales</taxon>
        <taxon>Cyclobacteriaceae</taxon>
        <taxon>Algoriphagus</taxon>
    </lineage>
</organism>
<gene>
    <name evidence="2" type="ORF">SAMN04487988_105202</name>
</gene>
<dbReference type="EMBL" id="FOPC01000005">
    <property type="protein sequence ID" value="SFG59618.1"/>
    <property type="molecule type" value="Genomic_DNA"/>
</dbReference>
<dbReference type="Proteomes" id="UP000199642">
    <property type="component" value="Unassembled WGS sequence"/>
</dbReference>
<dbReference type="Gene3D" id="3.30.2310.20">
    <property type="entry name" value="RelE-like"/>
    <property type="match status" value="1"/>
</dbReference>
<keyword evidence="3" id="KW-1185">Reference proteome</keyword>
<sequence>MKVIFTEQSFKSLEESLQFLMDDQQVPEEKVTKIGKKLIKKASNLAENPYLGSIEEYLKHLEKGHRKLIEGNFKIIYRVEE</sequence>
<dbReference type="RefSeq" id="WP_092790837.1">
    <property type="nucleotide sequence ID" value="NZ_FOPC01000005.1"/>
</dbReference>
<proteinExistence type="predicted"/>
<dbReference type="Pfam" id="PF05016">
    <property type="entry name" value="ParE_toxin"/>
    <property type="match status" value="1"/>
</dbReference>
<name>A0A1I2T4B6_9BACT</name>
<dbReference type="SUPFAM" id="SSF143011">
    <property type="entry name" value="RelE-like"/>
    <property type="match status" value="1"/>
</dbReference>
<dbReference type="InterPro" id="IPR007712">
    <property type="entry name" value="RelE/ParE_toxin"/>
</dbReference>
<reference evidence="3" key="1">
    <citation type="submission" date="2016-10" db="EMBL/GenBank/DDBJ databases">
        <authorList>
            <person name="Varghese N."/>
            <person name="Submissions S."/>
        </authorList>
    </citation>
    <scope>NUCLEOTIDE SEQUENCE [LARGE SCALE GENOMIC DNA]</scope>
    <source>
        <strain evidence="3">DSM 19315</strain>
    </source>
</reference>
<evidence type="ECO:0000313" key="3">
    <source>
        <dbReference type="Proteomes" id="UP000199642"/>
    </source>
</evidence>
<dbReference type="InterPro" id="IPR035093">
    <property type="entry name" value="RelE/ParE_toxin_dom_sf"/>
</dbReference>
<evidence type="ECO:0000256" key="1">
    <source>
        <dbReference type="ARBA" id="ARBA00022649"/>
    </source>
</evidence>
<accession>A0A1I2T4B6</accession>
<evidence type="ECO:0000313" key="2">
    <source>
        <dbReference type="EMBL" id="SFG59618.1"/>
    </source>
</evidence>
<dbReference type="STRING" id="435880.SAMN04487988_105202"/>
<keyword evidence="1" id="KW-1277">Toxin-antitoxin system</keyword>
<protein>
    <submittedName>
        <fullName evidence="2">ParE toxin of type II toxin-antitoxin system, parDE</fullName>
    </submittedName>
</protein>